<reference evidence="4" key="1">
    <citation type="submission" date="2023-06" db="EMBL/GenBank/DDBJ databases">
        <title>Genome-scale phylogeny and comparative genomics of the fungal order Sordariales.</title>
        <authorList>
            <consortium name="Lawrence Berkeley National Laboratory"/>
            <person name="Hensen N."/>
            <person name="Bonometti L."/>
            <person name="Westerberg I."/>
            <person name="Brannstrom I.O."/>
            <person name="Guillou S."/>
            <person name="Cros-Aarteil S."/>
            <person name="Calhoun S."/>
            <person name="Haridas S."/>
            <person name="Kuo A."/>
            <person name="Mondo S."/>
            <person name="Pangilinan J."/>
            <person name="Riley R."/>
            <person name="Labutti K."/>
            <person name="Andreopoulos B."/>
            <person name="Lipzen A."/>
            <person name="Chen C."/>
            <person name="Yanf M."/>
            <person name="Daum C."/>
            <person name="Ng V."/>
            <person name="Clum A."/>
            <person name="Steindorff A."/>
            <person name="Ohm R."/>
            <person name="Martin F."/>
            <person name="Silar P."/>
            <person name="Natvig D."/>
            <person name="Lalanne C."/>
            <person name="Gautier V."/>
            <person name="Ament-Velasquez S.L."/>
            <person name="Kruys A."/>
            <person name="Hutchinson M.I."/>
            <person name="Powell A.J."/>
            <person name="Barry K."/>
            <person name="Miller A.N."/>
            <person name="Grigoriev I.V."/>
            <person name="Debuchy R."/>
            <person name="Gladieux P."/>
            <person name="Thoren M.H."/>
            <person name="Johannesson H."/>
        </authorList>
    </citation>
    <scope>NUCLEOTIDE SEQUENCE</scope>
    <source>
        <strain evidence="4">CBS 606.72</strain>
    </source>
</reference>
<gene>
    <name evidence="4" type="ORF">B0T14DRAFT_434797</name>
</gene>
<keyword evidence="1 4" id="KW-0378">Hydrolase</keyword>
<feature type="domain" description="AB hydrolase-1" evidence="3">
    <location>
        <begin position="183"/>
        <end position="298"/>
    </location>
</feature>
<dbReference type="Proteomes" id="UP001175000">
    <property type="component" value="Unassembled WGS sequence"/>
</dbReference>
<evidence type="ECO:0000256" key="1">
    <source>
        <dbReference type="ARBA" id="ARBA00022801"/>
    </source>
</evidence>
<dbReference type="Pfam" id="PF12697">
    <property type="entry name" value="Abhydrolase_6"/>
    <property type="match status" value="1"/>
</dbReference>
<dbReference type="Gene3D" id="1.20.1440.110">
    <property type="entry name" value="acylaminoacyl peptidase"/>
    <property type="match status" value="1"/>
</dbReference>
<organism evidence="4 5">
    <name type="scientific">Immersiella caudata</name>
    <dbReference type="NCBI Taxonomy" id="314043"/>
    <lineage>
        <taxon>Eukaryota</taxon>
        <taxon>Fungi</taxon>
        <taxon>Dikarya</taxon>
        <taxon>Ascomycota</taxon>
        <taxon>Pezizomycotina</taxon>
        <taxon>Sordariomycetes</taxon>
        <taxon>Sordariomycetidae</taxon>
        <taxon>Sordariales</taxon>
        <taxon>Lasiosphaeriaceae</taxon>
        <taxon>Immersiella</taxon>
    </lineage>
</organism>
<proteinExistence type="inferred from homology"/>
<dbReference type="EMBL" id="JAULSU010000005">
    <property type="protein sequence ID" value="KAK0616907.1"/>
    <property type="molecule type" value="Genomic_DNA"/>
</dbReference>
<sequence>MHSILPNCSPFLNFEFLRVIGTAPFLGSDVAECLEAAAKIRSNDPESWYRTWTEAAEQSEAAATDAVASGDKHGALWAFLRSSNYRRSSEFLLHGSPDDPRILSAMEKAIANFRSACGLMSSPVHFLDIPYLGVRGTKKISTALPGYLFLPTAVPEPGRKTPVIINTGGLDSIQEELYFFTASGARARGYATLSFEGPGQGIVVRRDKLHLRPDWEVVIGAALDHLATIAEEHPEWQLDLGRVAVMGVSMGGYFALRGASDPRISACIAIDGFYDLGGALRERLPPILTTAIDKGWVSDHFVNALLSLVGRLNFQSGCEFAHAMWVMGASSPAEMLRELSGYSLRAADGSTILSMVKVPVLVSGARDFAYFPLESGACSIYRDLAHLGDKEQERCLWIPTGVGRGSLQAKVGALSSLHGKVFGWLDEVFRLHEGSEVLQQPT</sequence>
<dbReference type="PANTHER" id="PTHR22946:SF13">
    <property type="entry name" value="ALPHA_BETA HYDROLASE PSOB"/>
    <property type="match status" value="1"/>
</dbReference>
<evidence type="ECO:0000259" key="3">
    <source>
        <dbReference type="Pfam" id="PF12697"/>
    </source>
</evidence>
<dbReference type="Gene3D" id="3.40.50.1820">
    <property type="entry name" value="alpha/beta hydrolase"/>
    <property type="match status" value="1"/>
</dbReference>
<dbReference type="GO" id="GO:0016787">
    <property type="term" value="F:hydrolase activity"/>
    <property type="evidence" value="ECO:0007669"/>
    <property type="project" value="UniProtKB-KW"/>
</dbReference>
<dbReference type="InterPro" id="IPR029058">
    <property type="entry name" value="AB_hydrolase_fold"/>
</dbReference>
<protein>
    <submittedName>
        <fullName evidence="4">Alpha/beta hydrolase</fullName>
    </submittedName>
</protein>
<dbReference type="AlphaFoldDB" id="A0AA39WK68"/>
<comment type="caution">
    <text evidence="4">The sequence shown here is derived from an EMBL/GenBank/DDBJ whole genome shotgun (WGS) entry which is preliminary data.</text>
</comment>
<evidence type="ECO:0000313" key="5">
    <source>
        <dbReference type="Proteomes" id="UP001175000"/>
    </source>
</evidence>
<name>A0AA39WK68_9PEZI</name>
<dbReference type="InterPro" id="IPR050261">
    <property type="entry name" value="FrsA_esterase"/>
</dbReference>
<accession>A0AA39WK68</accession>
<comment type="similarity">
    <text evidence="2">Belongs to the AB hydrolase superfamily. FUS2 hydrolase family.</text>
</comment>
<keyword evidence="5" id="KW-1185">Reference proteome</keyword>
<dbReference type="PANTHER" id="PTHR22946">
    <property type="entry name" value="DIENELACTONE HYDROLASE DOMAIN-CONTAINING PROTEIN-RELATED"/>
    <property type="match status" value="1"/>
</dbReference>
<evidence type="ECO:0000313" key="4">
    <source>
        <dbReference type="EMBL" id="KAK0616907.1"/>
    </source>
</evidence>
<dbReference type="InterPro" id="IPR000073">
    <property type="entry name" value="AB_hydrolase_1"/>
</dbReference>
<dbReference type="SUPFAM" id="SSF53474">
    <property type="entry name" value="alpha/beta-Hydrolases"/>
    <property type="match status" value="1"/>
</dbReference>
<evidence type="ECO:0000256" key="2">
    <source>
        <dbReference type="ARBA" id="ARBA00038115"/>
    </source>
</evidence>